<dbReference type="InterPro" id="IPR020583">
    <property type="entry name" value="Inositol_monoP_metal-BS"/>
</dbReference>
<dbReference type="OrthoDB" id="9772456at2"/>
<feature type="binding site" evidence="9">
    <location>
        <position position="89"/>
    </location>
    <ligand>
        <name>Mg(2+)</name>
        <dbReference type="ChEBI" id="CHEBI:18420"/>
        <label>1</label>
    </ligand>
</feature>
<dbReference type="InterPro" id="IPR050725">
    <property type="entry name" value="CysQ/Inositol_MonoPase"/>
</dbReference>
<dbReference type="RefSeq" id="WP_131960183.1">
    <property type="nucleotide sequence ID" value="NZ_SMFL01000008.1"/>
</dbReference>
<dbReference type="NCBIfam" id="TIGR01331">
    <property type="entry name" value="bisphos_cysQ"/>
    <property type="match status" value="1"/>
</dbReference>
<dbReference type="GO" id="GO:0050427">
    <property type="term" value="P:3'-phosphoadenosine 5'-phosphosulfate metabolic process"/>
    <property type="evidence" value="ECO:0007669"/>
    <property type="project" value="TreeGrafter"/>
</dbReference>
<dbReference type="Pfam" id="PF00459">
    <property type="entry name" value="Inositol_P"/>
    <property type="match status" value="1"/>
</dbReference>
<feature type="binding site" evidence="9">
    <location>
        <position position="89"/>
    </location>
    <ligand>
        <name>Mg(2+)</name>
        <dbReference type="ChEBI" id="CHEBI:18420"/>
        <label>2</label>
    </ligand>
</feature>
<feature type="binding site" evidence="10">
    <location>
        <position position="91"/>
    </location>
    <ligand>
        <name>Mg(2+)</name>
        <dbReference type="ChEBI" id="CHEBI:18420"/>
        <label>1</label>
        <note>catalytic</note>
    </ligand>
</feature>
<keyword evidence="8 9" id="KW-0472">Membrane</keyword>
<evidence type="ECO:0000256" key="9">
    <source>
        <dbReference type="HAMAP-Rule" id="MF_02095"/>
    </source>
</evidence>
<evidence type="ECO:0000313" key="11">
    <source>
        <dbReference type="EMBL" id="TDE12762.1"/>
    </source>
</evidence>
<dbReference type="FunFam" id="3.30.540.10:FF:000007">
    <property type="entry name" value="3'(2'),5'-bisphosphate nucleotidase CysQ"/>
    <property type="match status" value="1"/>
</dbReference>
<keyword evidence="5 9" id="KW-0479">Metal-binding</keyword>
<reference evidence="11 12" key="1">
    <citation type="submission" date="2019-03" db="EMBL/GenBank/DDBJ databases">
        <title>Dyadobacter AR-3-6 sp. nov., isolated from arctic soil.</title>
        <authorList>
            <person name="Chaudhary D.K."/>
        </authorList>
    </citation>
    <scope>NUCLEOTIDE SEQUENCE [LARGE SCALE GENOMIC DNA]</scope>
    <source>
        <strain evidence="11 12">AR-3-6</strain>
    </source>
</reference>
<dbReference type="Proteomes" id="UP000294850">
    <property type="component" value="Unassembled WGS sequence"/>
</dbReference>
<evidence type="ECO:0000256" key="1">
    <source>
        <dbReference type="ARBA" id="ARBA00001625"/>
    </source>
</evidence>
<comment type="subcellular location">
    <subcellularLocation>
        <location evidence="9">Cell membrane</location>
        <topology evidence="9">Peripheral membrane protein</topology>
        <orientation evidence="9">Cytoplasmic side</orientation>
    </subcellularLocation>
</comment>
<dbReference type="Gene3D" id="3.40.190.80">
    <property type="match status" value="1"/>
</dbReference>
<feature type="binding site" evidence="9">
    <location>
        <begin position="91"/>
        <end position="94"/>
    </location>
    <ligand>
        <name>substrate</name>
    </ligand>
</feature>
<keyword evidence="4" id="KW-0997">Cell inner membrane</keyword>
<accession>A0A4R5DFL6</accession>
<keyword evidence="6 9" id="KW-0378">Hydrolase</keyword>
<proteinExistence type="inferred from homology"/>
<protein>
    <recommendedName>
        <fullName evidence="9">3'(2'),5'-bisphosphate nucleotidase CysQ</fullName>
        <ecNumber evidence="9">3.1.3.7</ecNumber>
    </recommendedName>
    <alternativeName>
        <fullName evidence="9">3'(2'),5-bisphosphonucleoside 3'(2')-phosphohydrolase</fullName>
    </alternativeName>
    <alternativeName>
        <fullName evidence="9">3'-phosphoadenosine 5'-phosphate phosphatase</fullName>
        <shortName evidence="9">PAP phosphatase</shortName>
    </alternativeName>
</protein>
<dbReference type="PROSITE" id="PS00630">
    <property type="entry name" value="IMP_2"/>
    <property type="match status" value="1"/>
</dbReference>
<evidence type="ECO:0000256" key="6">
    <source>
        <dbReference type="ARBA" id="ARBA00022801"/>
    </source>
</evidence>
<dbReference type="HAMAP" id="MF_02095">
    <property type="entry name" value="CysQ"/>
    <property type="match status" value="1"/>
</dbReference>
<dbReference type="InterPro" id="IPR020550">
    <property type="entry name" value="Inositol_monophosphatase_CS"/>
</dbReference>
<dbReference type="PANTHER" id="PTHR43028">
    <property type="entry name" value="3'(2'),5'-BISPHOSPHATE NUCLEOTIDASE 1"/>
    <property type="match status" value="1"/>
</dbReference>
<evidence type="ECO:0000256" key="5">
    <source>
        <dbReference type="ARBA" id="ARBA00022723"/>
    </source>
</evidence>
<evidence type="ECO:0000256" key="4">
    <source>
        <dbReference type="ARBA" id="ARBA00022519"/>
    </source>
</evidence>
<dbReference type="GO" id="GO:0008441">
    <property type="term" value="F:3'(2'),5'-bisphosphate nucleotidase activity"/>
    <property type="evidence" value="ECO:0007669"/>
    <property type="project" value="UniProtKB-UniRule"/>
</dbReference>
<dbReference type="AlphaFoldDB" id="A0A4R5DFL6"/>
<feature type="binding site" evidence="9">
    <location>
        <position position="69"/>
    </location>
    <ligand>
        <name>substrate</name>
    </ligand>
</feature>
<comment type="similarity">
    <text evidence="2 9">Belongs to the inositol monophosphatase superfamily. CysQ family.</text>
</comment>
<feature type="binding site" evidence="9">
    <location>
        <position position="69"/>
    </location>
    <ligand>
        <name>Mg(2+)</name>
        <dbReference type="ChEBI" id="CHEBI:18420"/>
        <label>1</label>
    </ligand>
</feature>
<dbReference type="PRINTS" id="PR00377">
    <property type="entry name" value="IMPHPHTASES"/>
</dbReference>
<gene>
    <name evidence="9 11" type="primary">cysQ</name>
    <name evidence="11" type="ORF">E0F88_20655</name>
</gene>
<feature type="binding site" evidence="9">
    <location>
        <position position="214"/>
    </location>
    <ligand>
        <name>Mg(2+)</name>
        <dbReference type="ChEBI" id="CHEBI:18420"/>
        <label>2</label>
    </ligand>
</feature>
<dbReference type="GO" id="GO:0000103">
    <property type="term" value="P:sulfate assimilation"/>
    <property type="evidence" value="ECO:0007669"/>
    <property type="project" value="TreeGrafter"/>
</dbReference>
<feature type="binding site" evidence="10">
    <location>
        <position position="89"/>
    </location>
    <ligand>
        <name>Mg(2+)</name>
        <dbReference type="ChEBI" id="CHEBI:18420"/>
        <label>1</label>
        <note>catalytic</note>
    </ligand>
</feature>
<dbReference type="Gene3D" id="3.30.540.10">
    <property type="entry name" value="Fructose-1,6-Bisphosphatase, subunit A, domain 1"/>
    <property type="match status" value="1"/>
</dbReference>
<dbReference type="CDD" id="cd01638">
    <property type="entry name" value="CysQ"/>
    <property type="match status" value="1"/>
</dbReference>
<keyword evidence="3 9" id="KW-1003">Cell membrane</keyword>
<feature type="binding site" evidence="9">
    <location>
        <position position="92"/>
    </location>
    <ligand>
        <name>Mg(2+)</name>
        <dbReference type="ChEBI" id="CHEBI:18420"/>
        <label>2</label>
    </ligand>
</feature>
<dbReference type="EC" id="3.1.3.7" evidence="9"/>
<evidence type="ECO:0000313" key="12">
    <source>
        <dbReference type="Proteomes" id="UP000294850"/>
    </source>
</evidence>
<dbReference type="GO" id="GO:0046854">
    <property type="term" value="P:phosphatidylinositol phosphate biosynthetic process"/>
    <property type="evidence" value="ECO:0007669"/>
    <property type="project" value="InterPro"/>
</dbReference>
<sequence length="253" mass="28114">MIQIDINELLSIAREAGEAILKIYNDPEKSDTVTYKSDDSPLTLADEASNEVITKRLKAYFPEIPILSEEGRHIPYNERKNWDYFWCVDPLDGTKEFVKRNGEFTVNIALIYNNEPVLGVIYVPVTNIMYYGSDSDGAWKIDAEGIKTPLKTDTKSSDWTAVGSRTHSSPEEAEMLAKFPVVKSVSVGSSLKFCLLAEGLAHIYFRQGPTMEWDTAAGQAVLTHSGGTVTKPNGEPFLYNKESLLNGSFLCLS</sequence>
<feature type="binding site" evidence="10">
    <location>
        <position position="69"/>
    </location>
    <ligand>
        <name>Mg(2+)</name>
        <dbReference type="ChEBI" id="CHEBI:18420"/>
        <label>1</label>
        <note>catalytic</note>
    </ligand>
</feature>
<feature type="binding site" evidence="9">
    <location>
        <position position="91"/>
    </location>
    <ligand>
        <name>Mg(2+)</name>
        <dbReference type="ChEBI" id="CHEBI:18420"/>
        <label>1</label>
    </ligand>
</feature>
<comment type="caution">
    <text evidence="11">The sequence shown here is derived from an EMBL/GenBank/DDBJ whole genome shotgun (WGS) entry which is preliminary data.</text>
</comment>
<feature type="binding site" evidence="9">
    <location>
        <position position="214"/>
    </location>
    <ligand>
        <name>substrate</name>
    </ligand>
</feature>
<comment type="catalytic activity">
    <reaction evidence="1 9">
        <text>adenosine 3',5'-bisphosphate + H2O = AMP + phosphate</text>
        <dbReference type="Rhea" id="RHEA:10040"/>
        <dbReference type="ChEBI" id="CHEBI:15377"/>
        <dbReference type="ChEBI" id="CHEBI:43474"/>
        <dbReference type="ChEBI" id="CHEBI:58343"/>
        <dbReference type="ChEBI" id="CHEBI:456215"/>
        <dbReference type="EC" id="3.1.3.7"/>
    </reaction>
</comment>
<evidence type="ECO:0000256" key="3">
    <source>
        <dbReference type="ARBA" id="ARBA00022475"/>
    </source>
</evidence>
<evidence type="ECO:0000256" key="7">
    <source>
        <dbReference type="ARBA" id="ARBA00022842"/>
    </source>
</evidence>
<dbReference type="InterPro" id="IPR006240">
    <property type="entry name" value="CysQ"/>
</dbReference>
<name>A0A4R5DFL6_9BACT</name>
<dbReference type="PROSITE" id="PS00629">
    <property type="entry name" value="IMP_1"/>
    <property type="match status" value="1"/>
</dbReference>
<evidence type="ECO:0000256" key="8">
    <source>
        <dbReference type="ARBA" id="ARBA00023136"/>
    </source>
</evidence>
<comment type="cofactor">
    <cofactor evidence="9 10">
        <name>Mg(2+)</name>
        <dbReference type="ChEBI" id="CHEBI:18420"/>
    </cofactor>
</comment>
<keyword evidence="12" id="KW-1185">Reference proteome</keyword>
<feature type="binding site" evidence="10">
    <location>
        <position position="92"/>
    </location>
    <ligand>
        <name>Mg(2+)</name>
        <dbReference type="ChEBI" id="CHEBI:18420"/>
        <label>1</label>
        <note>catalytic</note>
    </ligand>
</feature>
<organism evidence="11 12">
    <name type="scientific">Dyadobacter psychrotolerans</name>
    <dbReference type="NCBI Taxonomy" id="2541721"/>
    <lineage>
        <taxon>Bacteria</taxon>
        <taxon>Pseudomonadati</taxon>
        <taxon>Bacteroidota</taxon>
        <taxon>Cytophagia</taxon>
        <taxon>Cytophagales</taxon>
        <taxon>Spirosomataceae</taxon>
        <taxon>Dyadobacter</taxon>
    </lineage>
</organism>
<keyword evidence="7 9" id="KW-0460">Magnesium</keyword>
<evidence type="ECO:0000256" key="10">
    <source>
        <dbReference type="PIRSR" id="PIRSR600760-2"/>
    </source>
</evidence>
<dbReference type="EMBL" id="SMFL01000008">
    <property type="protein sequence ID" value="TDE12762.1"/>
    <property type="molecule type" value="Genomic_DNA"/>
</dbReference>
<dbReference type="PANTHER" id="PTHR43028:SF5">
    <property type="entry name" value="3'(2'),5'-BISPHOSPHATE NUCLEOTIDASE 1"/>
    <property type="match status" value="1"/>
</dbReference>
<dbReference type="GO" id="GO:0000287">
    <property type="term" value="F:magnesium ion binding"/>
    <property type="evidence" value="ECO:0007669"/>
    <property type="project" value="UniProtKB-UniRule"/>
</dbReference>
<comment type="function">
    <text evidence="9">Converts adenosine-3',5'-bisphosphate (PAP) to AMP.</text>
</comment>
<dbReference type="InterPro" id="IPR000760">
    <property type="entry name" value="Inositol_monophosphatase-like"/>
</dbReference>
<feature type="binding site" evidence="10">
    <location>
        <position position="214"/>
    </location>
    <ligand>
        <name>Mg(2+)</name>
        <dbReference type="ChEBI" id="CHEBI:18420"/>
        <label>1</label>
        <note>catalytic</note>
    </ligand>
</feature>
<dbReference type="GO" id="GO:0005886">
    <property type="term" value="C:plasma membrane"/>
    <property type="evidence" value="ECO:0007669"/>
    <property type="project" value="UniProtKB-SubCell"/>
</dbReference>
<dbReference type="SUPFAM" id="SSF56655">
    <property type="entry name" value="Carbohydrate phosphatase"/>
    <property type="match status" value="1"/>
</dbReference>
<evidence type="ECO:0000256" key="2">
    <source>
        <dbReference type="ARBA" id="ARBA00005289"/>
    </source>
</evidence>